<dbReference type="InterPro" id="IPR003663">
    <property type="entry name" value="Sugar/inositol_transpt"/>
</dbReference>
<reference evidence="13" key="1">
    <citation type="submission" date="2021-04" db="EMBL/GenBank/DDBJ databases">
        <title>The complete genome sequence of Caulobacter sp. S6.</title>
        <authorList>
            <person name="Tang Y."/>
            <person name="Ouyang W."/>
            <person name="Liu Q."/>
            <person name="Huang B."/>
            <person name="Guo Z."/>
            <person name="Lei P."/>
        </authorList>
    </citation>
    <scope>NUCLEOTIDE SEQUENCE</scope>
    <source>
        <strain evidence="13">S6</strain>
    </source>
</reference>
<evidence type="ECO:0000256" key="2">
    <source>
        <dbReference type="ARBA" id="ARBA00010992"/>
    </source>
</evidence>
<dbReference type="Proteomes" id="UP000676409">
    <property type="component" value="Chromosome"/>
</dbReference>
<dbReference type="PROSITE" id="PS50850">
    <property type="entry name" value="MFS"/>
    <property type="match status" value="1"/>
</dbReference>
<feature type="domain" description="Major facilitator superfamily (MFS) profile" evidence="12">
    <location>
        <begin position="38"/>
        <end position="483"/>
    </location>
</feature>
<keyword evidence="8 11" id="KW-0472">Membrane</keyword>
<keyword evidence="6 11" id="KW-0812">Transmembrane</keyword>
<dbReference type="EMBL" id="CP073078">
    <property type="protein sequence ID" value="QUD88267.1"/>
    <property type="molecule type" value="Genomic_DNA"/>
</dbReference>
<evidence type="ECO:0000256" key="6">
    <source>
        <dbReference type="ARBA" id="ARBA00022692"/>
    </source>
</evidence>
<evidence type="ECO:0000256" key="5">
    <source>
        <dbReference type="ARBA" id="ARBA00022597"/>
    </source>
</evidence>
<dbReference type="SUPFAM" id="SSF103473">
    <property type="entry name" value="MFS general substrate transporter"/>
    <property type="match status" value="1"/>
</dbReference>
<feature type="transmembrane region" description="Helical" evidence="11">
    <location>
        <begin position="359"/>
        <end position="380"/>
    </location>
</feature>
<feature type="transmembrane region" description="Helical" evidence="11">
    <location>
        <begin position="217"/>
        <end position="239"/>
    </location>
</feature>
<protein>
    <submittedName>
        <fullName evidence="13">D-xylose transporter XylE</fullName>
    </submittedName>
</protein>
<feature type="transmembrane region" description="Helical" evidence="11">
    <location>
        <begin position="182"/>
        <end position="205"/>
    </location>
</feature>
<accession>A0A975G0F4</accession>
<dbReference type="AlphaFoldDB" id="A0A975G0F4"/>
<sequence>MLPLSVGSSATEEQGPKGRVEGEGPMAAADNRSLVLGLTLITTLGGLLFGYDTAVISGAVSSIDVNFIDPLNLPETQRSTLSGFTVASALFGCVIGGASAGWLGDTIGRKRGLMVAALLFLICSLGSAAPEFGLGAIGHMGWKALIPFNVYRVIGGVGVGLASLLAPLYIAEISPPKERGRLVSFQQLAIVGGMNLVYFVNYAIALRGNETYLHTVGWRWMFASEAIPSVLFFGLLLLVPETPRWLVLKGRDPEAHKVLSRLTDEADARQVLGEIEASLKFKSEPLFAFGGLVILVGVMLSVFQQLVGINAVLYYAPMMFKNMGASTDSAMLQTVVVGAANVLFTIVAMATVDSLGRKPLLIAGAVLMAVSMLALGGLFASHQMGLWSLVMVILYIAGFAFSWGPIVWVMLAEIFPNAIKGQAMAIAVAVQWLANLVVSWSFKVIDGNSALNAAFNHGFAYFFYGAMSILAALFVWRFVPETKGRSLEAMQELWGRRLPEPPADLAGAPAVELS</sequence>
<proteinExistence type="inferred from homology"/>
<feature type="transmembrane region" description="Helical" evidence="11">
    <location>
        <begin position="34"/>
        <end position="60"/>
    </location>
</feature>
<feature type="transmembrane region" description="Helical" evidence="11">
    <location>
        <begin position="286"/>
        <end position="315"/>
    </location>
</feature>
<evidence type="ECO:0000256" key="11">
    <source>
        <dbReference type="SAM" id="Phobius"/>
    </source>
</evidence>
<dbReference type="Pfam" id="PF00083">
    <property type="entry name" value="Sugar_tr"/>
    <property type="match status" value="1"/>
</dbReference>
<evidence type="ECO:0000256" key="4">
    <source>
        <dbReference type="ARBA" id="ARBA00022475"/>
    </source>
</evidence>
<dbReference type="InterPro" id="IPR050820">
    <property type="entry name" value="MFS_Sugar_Transporter"/>
</dbReference>
<dbReference type="GO" id="GO:0022857">
    <property type="term" value="F:transmembrane transporter activity"/>
    <property type="evidence" value="ECO:0007669"/>
    <property type="project" value="InterPro"/>
</dbReference>
<dbReference type="InterPro" id="IPR005829">
    <property type="entry name" value="Sugar_transporter_CS"/>
</dbReference>
<feature type="region of interest" description="Disordered" evidence="10">
    <location>
        <begin position="1"/>
        <end position="25"/>
    </location>
</feature>
<keyword evidence="14" id="KW-1185">Reference proteome</keyword>
<evidence type="ECO:0000313" key="13">
    <source>
        <dbReference type="EMBL" id="QUD88267.1"/>
    </source>
</evidence>
<dbReference type="PROSITE" id="PS00217">
    <property type="entry name" value="SUGAR_TRANSPORT_2"/>
    <property type="match status" value="1"/>
</dbReference>
<dbReference type="InterPro" id="IPR047984">
    <property type="entry name" value="XylE-like"/>
</dbReference>
<name>A0A975G0F4_9CAUL</name>
<dbReference type="GO" id="GO:0005886">
    <property type="term" value="C:plasma membrane"/>
    <property type="evidence" value="ECO:0007669"/>
    <property type="project" value="UniProtKB-SubCell"/>
</dbReference>
<gene>
    <name evidence="13" type="primary">xylE</name>
    <name evidence="13" type="ORF">KCG34_25095</name>
</gene>
<keyword evidence="5" id="KW-0762">Sugar transport</keyword>
<evidence type="ECO:0000256" key="1">
    <source>
        <dbReference type="ARBA" id="ARBA00004651"/>
    </source>
</evidence>
<feature type="transmembrane region" description="Helical" evidence="11">
    <location>
        <begin position="386"/>
        <end position="411"/>
    </location>
</feature>
<feature type="transmembrane region" description="Helical" evidence="11">
    <location>
        <begin position="330"/>
        <end position="352"/>
    </location>
</feature>
<evidence type="ECO:0000259" key="12">
    <source>
        <dbReference type="PROSITE" id="PS50850"/>
    </source>
</evidence>
<feature type="transmembrane region" description="Helical" evidence="11">
    <location>
        <begin position="454"/>
        <end position="476"/>
    </location>
</feature>
<feature type="transmembrane region" description="Helical" evidence="11">
    <location>
        <begin position="80"/>
        <end position="103"/>
    </location>
</feature>
<dbReference type="Gene3D" id="1.20.1250.20">
    <property type="entry name" value="MFS general substrate transporter like domains"/>
    <property type="match status" value="2"/>
</dbReference>
<dbReference type="NCBIfam" id="TIGR00879">
    <property type="entry name" value="SP"/>
    <property type="match status" value="1"/>
</dbReference>
<evidence type="ECO:0000256" key="8">
    <source>
        <dbReference type="ARBA" id="ARBA00023136"/>
    </source>
</evidence>
<dbReference type="InterPro" id="IPR020846">
    <property type="entry name" value="MFS_dom"/>
</dbReference>
<dbReference type="InterPro" id="IPR036259">
    <property type="entry name" value="MFS_trans_sf"/>
</dbReference>
<feature type="transmembrane region" description="Helical" evidence="11">
    <location>
        <begin position="115"/>
        <end position="138"/>
    </location>
</feature>
<evidence type="ECO:0000256" key="7">
    <source>
        <dbReference type="ARBA" id="ARBA00022989"/>
    </source>
</evidence>
<keyword evidence="7 11" id="KW-1133">Transmembrane helix</keyword>
<feature type="transmembrane region" description="Helical" evidence="11">
    <location>
        <begin position="423"/>
        <end position="442"/>
    </location>
</feature>
<dbReference type="KEGG" id="caul:KCG34_25095"/>
<dbReference type="PROSITE" id="PS00216">
    <property type="entry name" value="SUGAR_TRANSPORT_1"/>
    <property type="match status" value="1"/>
</dbReference>
<feature type="transmembrane region" description="Helical" evidence="11">
    <location>
        <begin position="150"/>
        <end position="170"/>
    </location>
</feature>
<evidence type="ECO:0000256" key="9">
    <source>
        <dbReference type="RuleBase" id="RU003346"/>
    </source>
</evidence>
<organism evidence="13 14">
    <name type="scientific">Phenylobacterium montanum</name>
    <dbReference type="NCBI Taxonomy" id="2823693"/>
    <lineage>
        <taxon>Bacteria</taxon>
        <taxon>Pseudomonadati</taxon>
        <taxon>Pseudomonadota</taxon>
        <taxon>Alphaproteobacteria</taxon>
        <taxon>Caulobacterales</taxon>
        <taxon>Caulobacteraceae</taxon>
        <taxon>Phenylobacterium</taxon>
    </lineage>
</organism>
<comment type="subcellular location">
    <subcellularLocation>
        <location evidence="1">Cell membrane</location>
        <topology evidence="1">Multi-pass membrane protein</topology>
    </subcellularLocation>
</comment>
<dbReference type="FunFam" id="1.20.1250.20:FF:000122">
    <property type="entry name" value="D-xylose transporter XylE"/>
    <property type="match status" value="1"/>
</dbReference>
<evidence type="ECO:0000256" key="10">
    <source>
        <dbReference type="SAM" id="MobiDB-lite"/>
    </source>
</evidence>
<keyword evidence="3 9" id="KW-0813">Transport</keyword>
<keyword evidence="4" id="KW-1003">Cell membrane</keyword>
<dbReference type="CDD" id="cd17359">
    <property type="entry name" value="MFS_XylE_like"/>
    <property type="match status" value="1"/>
</dbReference>
<dbReference type="NCBIfam" id="NF007484">
    <property type="entry name" value="PRK10077.1"/>
    <property type="match status" value="1"/>
</dbReference>
<feature type="compositionally biased region" description="Polar residues" evidence="10">
    <location>
        <begin position="1"/>
        <end position="12"/>
    </location>
</feature>
<dbReference type="PANTHER" id="PTHR48023">
    <property type="entry name" value="D-XYLOSE-PROTON SYMPORTER-LIKE 2"/>
    <property type="match status" value="1"/>
</dbReference>
<dbReference type="InterPro" id="IPR005828">
    <property type="entry name" value="MFS_sugar_transport-like"/>
</dbReference>
<evidence type="ECO:0000256" key="3">
    <source>
        <dbReference type="ARBA" id="ARBA00022448"/>
    </source>
</evidence>
<dbReference type="PANTHER" id="PTHR48023:SF4">
    <property type="entry name" value="D-XYLOSE-PROTON SYMPORTER-LIKE 2"/>
    <property type="match status" value="1"/>
</dbReference>
<evidence type="ECO:0000313" key="14">
    <source>
        <dbReference type="Proteomes" id="UP000676409"/>
    </source>
</evidence>
<comment type="similarity">
    <text evidence="2 9">Belongs to the major facilitator superfamily. Sugar transporter (TC 2.A.1.1) family.</text>
</comment>
<dbReference type="PRINTS" id="PR00171">
    <property type="entry name" value="SUGRTRNSPORT"/>
</dbReference>